<accession>A0A7R8CWF6</accession>
<sequence>MFADSNKKKLAFISEQLKNVNLPPNQRRYSPDFLVTSLIWHNSSPSLYNQMLTSMNVIVHSSGYFSSLSKGFSMDKGFSASTINYLKCRSEKLSWQERKRILMVDEVYTAQRIEFSGEKIFGINENEITKALGFYGYAEVLGVVTYFNPTVQAPILVQSVNKSPRVAVHIIDPSNLSVEKSCEISDTTVESSDKNSVDIIASTSNESAKLVT</sequence>
<dbReference type="EMBL" id="HG994583">
    <property type="protein sequence ID" value="CAF2920438.1"/>
    <property type="molecule type" value="Genomic_DNA"/>
</dbReference>
<keyword evidence="2" id="KW-1185">Reference proteome</keyword>
<name>A0A7R8CWF6_LEPSM</name>
<dbReference type="AlphaFoldDB" id="A0A7R8CWF6"/>
<protein>
    <submittedName>
        <fullName evidence="1">(salmon louse) hypothetical protein</fullName>
    </submittedName>
</protein>
<proteinExistence type="predicted"/>
<dbReference type="Proteomes" id="UP000675881">
    <property type="component" value="Chromosome 4"/>
</dbReference>
<evidence type="ECO:0000313" key="2">
    <source>
        <dbReference type="Proteomes" id="UP000675881"/>
    </source>
</evidence>
<reference evidence="1" key="1">
    <citation type="submission" date="2021-02" db="EMBL/GenBank/DDBJ databases">
        <authorList>
            <person name="Bekaert M."/>
        </authorList>
    </citation>
    <scope>NUCLEOTIDE SEQUENCE</scope>
    <source>
        <strain evidence="1">IoA-00</strain>
    </source>
</reference>
<dbReference type="OrthoDB" id="657902at2759"/>
<gene>
    <name evidence="1" type="ORF">LSAA_9209</name>
</gene>
<evidence type="ECO:0000313" key="1">
    <source>
        <dbReference type="EMBL" id="CAF2920438.1"/>
    </source>
</evidence>
<organism evidence="1 2">
    <name type="scientific">Lepeophtheirus salmonis</name>
    <name type="common">Salmon louse</name>
    <name type="synonym">Caligus salmonis</name>
    <dbReference type="NCBI Taxonomy" id="72036"/>
    <lineage>
        <taxon>Eukaryota</taxon>
        <taxon>Metazoa</taxon>
        <taxon>Ecdysozoa</taxon>
        <taxon>Arthropoda</taxon>
        <taxon>Crustacea</taxon>
        <taxon>Multicrustacea</taxon>
        <taxon>Hexanauplia</taxon>
        <taxon>Copepoda</taxon>
        <taxon>Siphonostomatoida</taxon>
        <taxon>Caligidae</taxon>
        <taxon>Lepeophtheirus</taxon>
    </lineage>
</organism>